<sequence>MLKAPVYPPIAFDERPAAREELLREYERKRNAFNSAFSSLVQTEIHPALHRFLDQVRDQGHHLELDAGTQEKFEQYLHRSYSVRLRGHHKPVVFTFAGNYDHRKVFIYTEFNESTTINVYDPSQINEPLLERIVLKGLGKIVSAA</sequence>
<evidence type="ECO:0000313" key="1">
    <source>
        <dbReference type="EMBL" id="TDX01813.1"/>
    </source>
</evidence>
<keyword evidence="2" id="KW-1185">Reference proteome</keyword>
<dbReference type="EMBL" id="SODV01000001">
    <property type="protein sequence ID" value="TDX01813.1"/>
    <property type="molecule type" value="Genomic_DNA"/>
</dbReference>
<comment type="caution">
    <text evidence="1">The sequence shown here is derived from an EMBL/GenBank/DDBJ whole genome shotgun (WGS) entry which is preliminary data.</text>
</comment>
<name>A0A4V3GM30_9BACT</name>
<gene>
    <name evidence="1" type="ORF">EDB95_2856</name>
</gene>
<dbReference type="Proteomes" id="UP000294498">
    <property type="component" value="Unassembled WGS sequence"/>
</dbReference>
<dbReference type="RefSeq" id="WP_133994451.1">
    <property type="nucleotide sequence ID" value="NZ_SODV01000001.1"/>
</dbReference>
<accession>A0A4V3GM30</accession>
<organism evidence="1 2">
    <name type="scientific">Dinghuibacter silviterrae</name>
    <dbReference type="NCBI Taxonomy" id="1539049"/>
    <lineage>
        <taxon>Bacteria</taxon>
        <taxon>Pseudomonadati</taxon>
        <taxon>Bacteroidota</taxon>
        <taxon>Chitinophagia</taxon>
        <taxon>Chitinophagales</taxon>
        <taxon>Chitinophagaceae</taxon>
        <taxon>Dinghuibacter</taxon>
    </lineage>
</organism>
<protein>
    <submittedName>
        <fullName evidence="1">Uncharacterized protein</fullName>
    </submittedName>
</protein>
<evidence type="ECO:0000313" key="2">
    <source>
        <dbReference type="Proteomes" id="UP000294498"/>
    </source>
</evidence>
<reference evidence="1 2" key="1">
    <citation type="submission" date="2019-03" db="EMBL/GenBank/DDBJ databases">
        <title>Genomic Encyclopedia of Type Strains, Phase IV (KMG-IV): sequencing the most valuable type-strain genomes for metagenomic binning, comparative biology and taxonomic classification.</title>
        <authorList>
            <person name="Goeker M."/>
        </authorList>
    </citation>
    <scope>NUCLEOTIDE SEQUENCE [LARGE SCALE GENOMIC DNA]</scope>
    <source>
        <strain evidence="1 2">DSM 100059</strain>
    </source>
</reference>
<proteinExistence type="predicted"/>
<dbReference type="AlphaFoldDB" id="A0A4V3GM30"/>